<organism evidence="1">
    <name type="scientific">marine sediment metagenome</name>
    <dbReference type="NCBI Taxonomy" id="412755"/>
    <lineage>
        <taxon>unclassified sequences</taxon>
        <taxon>metagenomes</taxon>
        <taxon>ecological metagenomes</taxon>
    </lineage>
</organism>
<dbReference type="Gene3D" id="1.50.10.20">
    <property type="match status" value="1"/>
</dbReference>
<evidence type="ECO:0008006" key="2">
    <source>
        <dbReference type="Google" id="ProtNLM"/>
    </source>
</evidence>
<gene>
    <name evidence="1" type="ORF">S01H4_11472</name>
</gene>
<comment type="caution">
    <text evidence="1">The sequence shown here is derived from an EMBL/GenBank/DDBJ whole genome shotgun (WGS) entry which is preliminary data.</text>
</comment>
<dbReference type="AlphaFoldDB" id="X1A562"/>
<feature type="non-terminal residue" evidence="1">
    <location>
        <position position="152"/>
    </location>
</feature>
<dbReference type="SUPFAM" id="SSF48208">
    <property type="entry name" value="Six-hairpin glycosidases"/>
    <property type="match status" value="1"/>
</dbReference>
<reference evidence="1" key="1">
    <citation type="journal article" date="2014" name="Front. Microbiol.">
        <title>High frequency of phylogenetically diverse reductive dehalogenase-homologous genes in deep subseafloor sedimentary metagenomes.</title>
        <authorList>
            <person name="Kawai M."/>
            <person name="Futagami T."/>
            <person name="Toyoda A."/>
            <person name="Takaki Y."/>
            <person name="Nishi S."/>
            <person name="Hori S."/>
            <person name="Arai W."/>
            <person name="Tsubouchi T."/>
            <person name="Morono Y."/>
            <person name="Uchiyama I."/>
            <person name="Ito T."/>
            <person name="Fujiyama A."/>
            <person name="Inagaki F."/>
            <person name="Takami H."/>
        </authorList>
    </citation>
    <scope>NUCLEOTIDE SEQUENCE</scope>
    <source>
        <strain evidence="1">Expedition CK06-06</strain>
    </source>
</reference>
<dbReference type="EMBL" id="BART01004645">
    <property type="protein sequence ID" value="GAG55331.1"/>
    <property type="molecule type" value="Genomic_DNA"/>
</dbReference>
<accession>X1A562</accession>
<dbReference type="InterPro" id="IPR008928">
    <property type="entry name" value="6-hairpin_glycosidase_sf"/>
</dbReference>
<sequence length="152" mass="16608">MDIKLSGSSQVSVSSIGVVQAASFIAETQRPDGEIPWCEGQKTDPWDHVESAMGLSVGGYLGEAKRAFEWLAGMQLDDGSWYTAYRQGVAEDKTRDANLSSYIAVGVLHNYLITKDAVFLKEMWPTLSKAIEFALSLQTPNGEIYWAISPAA</sequence>
<evidence type="ECO:0000313" key="1">
    <source>
        <dbReference type="EMBL" id="GAG55331.1"/>
    </source>
</evidence>
<name>X1A562_9ZZZZ</name>
<protein>
    <recommendedName>
        <fullName evidence="2">Prenyltransferase</fullName>
    </recommendedName>
</protein>
<proteinExistence type="predicted"/>
<dbReference type="GO" id="GO:0005975">
    <property type="term" value="P:carbohydrate metabolic process"/>
    <property type="evidence" value="ECO:0007669"/>
    <property type="project" value="InterPro"/>
</dbReference>